<accession>A0A8B6X725</accession>
<sequence length="276" mass="28990">MSAHPQPSPAPERKPVTLPRLLDMHARGEPITVLTAYDASFGAVLDAAGIEVILIGDSLGMVVQGRDSTLPVTVDEVAYHTACVARGSKTAWIVADLPFGSYHGGIDLALANAVKLMQAGAHMVKVEGGEWLAPTIRAFVRAGIPVCAHLGLTPQSVHVLGGYRVQGRNDASAAQLRADAFALQDAGATMLVLEMVPAALAGRVTAELRIPTIGIGAGAQCSGQVLVLHDMLNVFPGRKPRFVRNFMDGASSIADAVARYRDAVKSRAFPAAEHSF</sequence>
<dbReference type="Proteomes" id="UP000675920">
    <property type="component" value="Unplaced"/>
</dbReference>
<dbReference type="InterPro" id="IPR003700">
    <property type="entry name" value="Pantoate_hydroxy_MeTrfase"/>
</dbReference>
<keyword evidence="9" id="KW-0963">Cytoplasm</keyword>
<dbReference type="SUPFAM" id="SSF51621">
    <property type="entry name" value="Phosphoenolpyruvate/pyruvate domain"/>
    <property type="match status" value="1"/>
</dbReference>
<evidence type="ECO:0000256" key="11">
    <source>
        <dbReference type="PIRSR" id="PIRSR000388-2"/>
    </source>
</evidence>
<name>A0A8B6X725_9BURK</name>
<evidence type="ECO:0000256" key="8">
    <source>
        <dbReference type="ARBA" id="ARBA00056497"/>
    </source>
</evidence>
<dbReference type="PANTHER" id="PTHR20881">
    <property type="entry name" value="3-METHYL-2-OXOBUTANOATE HYDROXYMETHYLTRANSFERASE"/>
    <property type="match status" value="1"/>
</dbReference>
<dbReference type="Gene3D" id="3.20.20.60">
    <property type="entry name" value="Phosphoenolpyruvate-binding domains"/>
    <property type="match status" value="1"/>
</dbReference>
<dbReference type="EC" id="2.1.2.11" evidence="9"/>
<comment type="similarity">
    <text evidence="2 9">Belongs to the PanB family.</text>
</comment>
<proteinExistence type="inferred from homology"/>
<dbReference type="NCBIfam" id="NF001452">
    <property type="entry name" value="PRK00311.1"/>
    <property type="match status" value="1"/>
</dbReference>
<evidence type="ECO:0000256" key="4">
    <source>
        <dbReference type="ARBA" id="ARBA00022655"/>
    </source>
</evidence>
<keyword evidence="5 9" id="KW-0808">Transferase</keyword>
<feature type="active site" description="Proton acceptor" evidence="9 10">
    <location>
        <position position="194"/>
    </location>
</feature>
<protein>
    <recommendedName>
        <fullName evidence="9">3-methyl-2-oxobutanoate hydroxymethyltransferase</fullName>
        <ecNumber evidence="9">2.1.2.11</ecNumber>
    </recommendedName>
    <alternativeName>
        <fullName evidence="9">Ketopantoate hydroxymethyltransferase</fullName>
        <shortName evidence="9">KPHMT</shortName>
    </alternativeName>
</protein>
<organism evidence="13 14">
    <name type="scientific">Derxia gummosa DSM 723</name>
    <dbReference type="NCBI Taxonomy" id="1121388"/>
    <lineage>
        <taxon>Bacteria</taxon>
        <taxon>Pseudomonadati</taxon>
        <taxon>Pseudomonadota</taxon>
        <taxon>Betaproteobacteria</taxon>
        <taxon>Burkholderiales</taxon>
        <taxon>Alcaligenaceae</taxon>
        <taxon>Derxia</taxon>
    </lineage>
</organism>
<evidence type="ECO:0000256" key="9">
    <source>
        <dbReference type="HAMAP-Rule" id="MF_00156"/>
    </source>
</evidence>
<dbReference type="InterPro" id="IPR040442">
    <property type="entry name" value="Pyrv_kinase-like_dom_sf"/>
</dbReference>
<dbReference type="UniPathway" id="UPA00028">
    <property type="reaction ID" value="UER00003"/>
</dbReference>
<evidence type="ECO:0000256" key="2">
    <source>
        <dbReference type="ARBA" id="ARBA00008676"/>
    </source>
</evidence>
<evidence type="ECO:0000313" key="14">
    <source>
        <dbReference type="RefSeq" id="WP_028313074.1"/>
    </source>
</evidence>
<gene>
    <name evidence="9 14" type="primary">panB</name>
</gene>
<keyword evidence="7 9" id="KW-0460">Magnesium</keyword>
<dbReference type="AlphaFoldDB" id="A0A8B6X725"/>
<feature type="binding site" evidence="9 11">
    <location>
        <position position="125"/>
    </location>
    <ligand>
        <name>3-methyl-2-oxobutanoate</name>
        <dbReference type="ChEBI" id="CHEBI:11851"/>
    </ligand>
</feature>
<evidence type="ECO:0000256" key="5">
    <source>
        <dbReference type="ARBA" id="ARBA00022679"/>
    </source>
</evidence>
<comment type="subcellular location">
    <subcellularLocation>
        <location evidence="9">Cytoplasm</location>
    </subcellularLocation>
</comment>
<dbReference type="NCBIfam" id="TIGR00222">
    <property type="entry name" value="panB"/>
    <property type="match status" value="1"/>
</dbReference>
<dbReference type="FunFam" id="3.20.20.60:FF:000003">
    <property type="entry name" value="3-methyl-2-oxobutanoate hydroxymethyltransferase"/>
    <property type="match status" value="1"/>
</dbReference>
<evidence type="ECO:0000256" key="10">
    <source>
        <dbReference type="PIRSR" id="PIRSR000388-1"/>
    </source>
</evidence>
<dbReference type="CDD" id="cd06557">
    <property type="entry name" value="KPHMT-like"/>
    <property type="match status" value="1"/>
</dbReference>
<keyword evidence="4 9" id="KW-0566">Pantothenate biosynthesis</keyword>
<comment type="pathway">
    <text evidence="1 9">Cofactor biosynthesis; (R)-pantothenate biosynthesis; (R)-pantoate from 3-methyl-2-oxobutanoate: step 1/2.</text>
</comment>
<dbReference type="HAMAP" id="MF_00156">
    <property type="entry name" value="PanB"/>
    <property type="match status" value="1"/>
</dbReference>
<dbReference type="InterPro" id="IPR015813">
    <property type="entry name" value="Pyrv/PenolPyrv_kinase-like_dom"/>
</dbReference>
<dbReference type="GO" id="GO:0015940">
    <property type="term" value="P:pantothenate biosynthetic process"/>
    <property type="evidence" value="ECO:0007669"/>
    <property type="project" value="UniProtKB-UniRule"/>
</dbReference>
<evidence type="ECO:0000256" key="12">
    <source>
        <dbReference type="PIRSR" id="PIRSR000388-3"/>
    </source>
</evidence>
<feature type="binding site" evidence="9 11">
    <location>
        <begin position="57"/>
        <end position="58"/>
    </location>
    <ligand>
        <name>3-methyl-2-oxobutanoate</name>
        <dbReference type="ChEBI" id="CHEBI:11851"/>
    </ligand>
</feature>
<dbReference type="GO" id="GO:0005737">
    <property type="term" value="C:cytoplasm"/>
    <property type="evidence" value="ECO:0007669"/>
    <property type="project" value="UniProtKB-SubCell"/>
</dbReference>
<feature type="binding site" evidence="9 12">
    <location>
        <position position="96"/>
    </location>
    <ligand>
        <name>Mg(2+)</name>
        <dbReference type="ChEBI" id="CHEBI:18420"/>
    </ligand>
</feature>
<evidence type="ECO:0000313" key="13">
    <source>
        <dbReference type="Proteomes" id="UP000675920"/>
    </source>
</evidence>
<reference evidence="14" key="2">
    <citation type="submission" date="2025-08" db="UniProtKB">
        <authorList>
            <consortium name="RefSeq"/>
        </authorList>
    </citation>
    <scope>IDENTIFICATION</scope>
</reference>
<evidence type="ECO:0000256" key="1">
    <source>
        <dbReference type="ARBA" id="ARBA00005033"/>
    </source>
</evidence>
<dbReference type="RefSeq" id="WP_028313074.1">
    <property type="nucleotide sequence ID" value="NZ_KI519500.1"/>
</dbReference>
<comment type="function">
    <text evidence="8 9">Catalyzes the reversible reaction in which hydroxymethyl group from 5,10-methylenetetrahydrofolate is transferred onto alpha-ketoisovalerate to form ketopantoate.</text>
</comment>
<dbReference type="OrthoDB" id="9781789at2"/>
<dbReference type="Pfam" id="PF02548">
    <property type="entry name" value="Pantoate_transf"/>
    <property type="match status" value="1"/>
</dbReference>
<evidence type="ECO:0000256" key="7">
    <source>
        <dbReference type="ARBA" id="ARBA00022842"/>
    </source>
</evidence>
<dbReference type="PIRSF" id="PIRSF000388">
    <property type="entry name" value="Pantoate_hydroxy_MeTrfase"/>
    <property type="match status" value="1"/>
</dbReference>
<comment type="cofactor">
    <cofactor evidence="9 12">
        <name>Mg(2+)</name>
        <dbReference type="ChEBI" id="CHEBI:18420"/>
    </cofactor>
    <text evidence="9 12">Binds 1 Mg(2+) ion per subunit.</text>
</comment>
<keyword evidence="13" id="KW-1185">Reference proteome</keyword>
<comment type="subunit">
    <text evidence="3 9">Homodecamer; pentamer of dimers.</text>
</comment>
<feature type="binding site" evidence="9 12">
    <location>
        <position position="57"/>
    </location>
    <ligand>
        <name>Mg(2+)</name>
        <dbReference type="ChEBI" id="CHEBI:18420"/>
    </ligand>
</feature>
<comment type="catalytic activity">
    <reaction evidence="9">
        <text>(6R)-5,10-methylene-5,6,7,8-tetrahydrofolate + 3-methyl-2-oxobutanoate + H2O = 2-dehydropantoate + (6S)-5,6,7,8-tetrahydrofolate</text>
        <dbReference type="Rhea" id="RHEA:11824"/>
        <dbReference type="ChEBI" id="CHEBI:11561"/>
        <dbReference type="ChEBI" id="CHEBI:11851"/>
        <dbReference type="ChEBI" id="CHEBI:15377"/>
        <dbReference type="ChEBI" id="CHEBI:15636"/>
        <dbReference type="ChEBI" id="CHEBI:57453"/>
        <dbReference type="EC" id="2.1.2.11"/>
    </reaction>
</comment>
<feature type="binding site" evidence="9 12">
    <location>
        <position position="127"/>
    </location>
    <ligand>
        <name>Mg(2+)</name>
        <dbReference type="ChEBI" id="CHEBI:18420"/>
    </ligand>
</feature>
<evidence type="ECO:0000256" key="3">
    <source>
        <dbReference type="ARBA" id="ARBA00011424"/>
    </source>
</evidence>
<reference evidence="14" key="1">
    <citation type="journal article" date="1993" name="J. Bacteriol.">
        <title>Cloning and sequencing of the Escherichia coli panB gene, which encodes ketopantoate hydroxymethyltransferase, and overexpression of the enzyme.</title>
        <authorList>
            <person name="Jones C.E."/>
            <person name="Brook J.M."/>
            <person name="Buck D."/>
            <person name="Abell C."/>
            <person name="Smith A.G."/>
        </authorList>
    </citation>
    <scope>NUCLEOTIDE SEQUENCE</scope>
</reference>
<dbReference type="PANTHER" id="PTHR20881:SF0">
    <property type="entry name" value="3-METHYL-2-OXOBUTANOATE HYDROXYMETHYLTRANSFERASE"/>
    <property type="match status" value="1"/>
</dbReference>
<feature type="binding site" evidence="9 11">
    <location>
        <position position="96"/>
    </location>
    <ligand>
        <name>3-methyl-2-oxobutanoate</name>
        <dbReference type="ChEBI" id="CHEBI:11851"/>
    </ligand>
</feature>
<dbReference type="GO" id="GO:0003864">
    <property type="term" value="F:3-methyl-2-oxobutanoate hydroxymethyltransferase activity"/>
    <property type="evidence" value="ECO:0007669"/>
    <property type="project" value="UniProtKB-UniRule"/>
</dbReference>
<keyword evidence="6 9" id="KW-0479">Metal-binding</keyword>
<evidence type="ECO:0000256" key="6">
    <source>
        <dbReference type="ARBA" id="ARBA00022723"/>
    </source>
</evidence>
<dbReference type="GO" id="GO:0000287">
    <property type="term" value="F:magnesium ion binding"/>
    <property type="evidence" value="ECO:0007669"/>
    <property type="project" value="TreeGrafter"/>
</dbReference>